<accession>A0A179GG70</accession>
<dbReference type="EMBL" id="LSBH01000007">
    <property type="protein sequence ID" value="OAQ76508.1"/>
    <property type="molecule type" value="Genomic_DNA"/>
</dbReference>
<proteinExistence type="predicted"/>
<sequence>MGDVGHSGQAQATACPRPAAWLLLRYALSPGARGRMFHEVVKYRRHLCCLVPLLRCVACGEDGAPGPEARRGLGCGARAVVGGQCASYRAPRLAEATRTASPGHPWAAVAPVRPPLAGPPGGRWPRTVRRRTTGGPGGAANPPCPFLLQRLPSAPRNLEPSSLAHGPQHRDGDGPRLASKTLPRAQGSLSPIHELRAGTLQPAPPSALWWWCCCCCRSPSLLCLPRLPVVVAALRCTTAAAL</sequence>
<feature type="region of interest" description="Disordered" evidence="1">
    <location>
        <begin position="103"/>
        <end position="144"/>
    </location>
</feature>
<comment type="caution">
    <text evidence="2">The sequence shown here is derived from an EMBL/GenBank/DDBJ whole genome shotgun (WGS) entry which is preliminary data.</text>
</comment>
<reference evidence="2 3" key="1">
    <citation type="submission" date="2016-01" db="EMBL/GenBank/DDBJ databases">
        <title>Biosynthesis of antibiotic leucinostatins and their inhibition on Phytophthora in bio-control Purpureocillium lilacinum.</title>
        <authorList>
            <person name="Wang G."/>
            <person name="Liu Z."/>
            <person name="Lin R."/>
            <person name="Li E."/>
            <person name="Mao Z."/>
            <person name="Ling J."/>
            <person name="Yin W."/>
            <person name="Xie B."/>
        </authorList>
    </citation>
    <scope>NUCLEOTIDE SEQUENCE [LARGE SCALE GENOMIC DNA]</scope>
    <source>
        <strain evidence="2">PLBJ-1</strain>
    </source>
</reference>
<organism evidence="2 3">
    <name type="scientific">Purpureocillium lilacinum</name>
    <name type="common">Paecilomyces lilacinus</name>
    <dbReference type="NCBI Taxonomy" id="33203"/>
    <lineage>
        <taxon>Eukaryota</taxon>
        <taxon>Fungi</taxon>
        <taxon>Dikarya</taxon>
        <taxon>Ascomycota</taxon>
        <taxon>Pezizomycotina</taxon>
        <taxon>Sordariomycetes</taxon>
        <taxon>Hypocreomycetidae</taxon>
        <taxon>Hypocreales</taxon>
        <taxon>Ophiocordycipitaceae</taxon>
        <taxon>Purpureocillium</taxon>
    </lineage>
</organism>
<evidence type="ECO:0000256" key="1">
    <source>
        <dbReference type="SAM" id="MobiDB-lite"/>
    </source>
</evidence>
<gene>
    <name evidence="2" type="ORF">VFPBJ_08868</name>
</gene>
<protein>
    <submittedName>
        <fullName evidence="2">Uncharacterized protein</fullName>
    </submittedName>
</protein>
<dbReference type="Proteomes" id="UP000078240">
    <property type="component" value="Unassembled WGS sequence"/>
</dbReference>
<name>A0A179GG70_PURLI</name>
<dbReference type="AlphaFoldDB" id="A0A179GG70"/>
<evidence type="ECO:0000313" key="3">
    <source>
        <dbReference type="Proteomes" id="UP000078240"/>
    </source>
</evidence>
<feature type="region of interest" description="Disordered" evidence="1">
    <location>
        <begin position="157"/>
        <end position="181"/>
    </location>
</feature>
<evidence type="ECO:0000313" key="2">
    <source>
        <dbReference type="EMBL" id="OAQ76508.1"/>
    </source>
</evidence>